<evidence type="ECO:0000256" key="1">
    <source>
        <dbReference type="SAM" id="MobiDB-lite"/>
    </source>
</evidence>
<dbReference type="InterPro" id="IPR038503">
    <property type="entry name" value="SpoIIIAH_sf"/>
</dbReference>
<dbReference type="STRING" id="1555112.LIP_2600"/>
<evidence type="ECO:0000313" key="2">
    <source>
        <dbReference type="EMBL" id="BAS28430.1"/>
    </source>
</evidence>
<feature type="region of interest" description="Disordered" evidence="1">
    <location>
        <begin position="65"/>
        <end position="102"/>
    </location>
</feature>
<dbReference type="Gene3D" id="1.10.287.4300">
    <property type="entry name" value="Stage III sporulation protein AH-like"/>
    <property type="match status" value="1"/>
</dbReference>
<organism evidence="2 3">
    <name type="scientific">Limnochorda pilosa</name>
    <dbReference type="NCBI Taxonomy" id="1555112"/>
    <lineage>
        <taxon>Bacteria</taxon>
        <taxon>Bacillati</taxon>
        <taxon>Bacillota</taxon>
        <taxon>Limnochordia</taxon>
        <taxon>Limnochordales</taxon>
        <taxon>Limnochordaceae</taxon>
        <taxon>Limnochorda</taxon>
    </lineage>
</organism>
<reference evidence="3" key="1">
    <citation type="submission" date="2015-07" db="EMBL/GenBank/DDBJ databases">
        <title>Complete genome sequence and phylogenetic analysis of Limnochorda pilosa.</title>
        <authorList>
            <person name="Watanabe M."/>
            <person name="Kojima H."/>
            <person name="Fukui M."/>
        </authorList>
    </citation>
    <scope>NUCLEOTIDE SEQUENCE [LARGE SCALE GENOMIC DNA]</scope>
    <source>
        <strain evidence="3">HC45</strain>
    </source>
</reference>
<dbReference type="AlphaFoldDB" id="A0A0K2SMU3"/>
<dbReference type="Proteomes" id="UP000065807">
    <property type="component" value="Chromosome"/>
</dbReference>
<dbReference type="InterPro" id="IPR024232">
    <property type="entry name" value="SpoIIIAH"/>
</dbReference>
<dbReference type="EMBL" id="AP014924">
    <property type="protein sequence ID" value="BAS28430.1"/>
    <property type="molecule type" value="Genomic_DNA"/>
</dbReference>
<sequence>MVRFLVVGRRTWRWTLAMAIVLGLGAWAAMGGLTRPPLTPDQVRSAWQDVRGWVAGLLPAPDQMAETVSLGPPEAVPQPAAADPAAGRTPSPAPAAPVEAGGQAAIPASSNLQGLPVGSGYDLYRMDRARVRSQRMELLRGVLDDGSASEGRRAEAQQALLLELRQLEQELAIENLMQAQGYDGAVAVRGEDGVEVVLSQVLDEEKAGRLGGLVANLAGVGVQQVTLVDGLTSVR</sequence>
<evidence type="ECO:0008006" key="4">
    <source>
        <dbReference type="Google" id="ProtNLM"/>
    </source>
</evidence>
<proteinExistence type="predicted"/>
<protein>
    <recommendedName>
        <fullName evidence="4">Stage III sporulation protein AH</fullName>
    </recommendedName>
</protein>
<name>A0A0K2SMU3_LIMPI</name>
<gene>
    <name evidence="2" type="ORF">LIP_2600</name>
</gene>
<feature type="compositionally biased region" description="Low complexity" evidence="1">
    <location>
        <begin position="77"/>
        <end position="90"/>
    </location>
</feature>
<reference evidence="3" key="2">
    <citation type="journal article" date="2016" name="Int. J. Syst. Evol. Microbiol.">
        <title>Complete genome sequence and cell structure of Limnochorda pilosa, a Gram-negative spore-former within the phylum Firmicutes.</title>
        <authorList>
            <person name="Watanabe M."/>
            <person name="Kojima H."/>
            <person name="Fukui M."/>
        </authorList>
    </citation>
    <scope>NUCLEOTIDE SEQUENCE [LARGE SCALE GENOMIC DNA]</scope>
    <source>
        <strain evidence="3">HC45</strain>
    </source>
</reference>
<dbReference type="KEGG" id="lpil:LIP_2600"/>
<dbReference type="RefSeq" id="WP_068138769.1">
    <property type="nucleotide sequence ID" value="NZ_AP014924.1"/>
</dbReference>
<dbReference type="Pfam" id="PF12685">
    <property type="entry name" value="SpoIIIAH"/>
    <property type="match status" value="1"/>
</dbReference>
<keyword evidence="3" id="KW-1185">Reference proteome</keyword>
<accession>A0A0K2SMU3</accession>
<evidence type="ECO:0000313" key="3">
    <source>
        <dbReference type="Proteomes" id="UP000065807"/>
    </source>
</evidence>